<dbReference type="PROSITE" id="PS50053">
    <property type="entry name" value="UBIQUITIN_2"/>
    <property type="match status" value="1"/>
</dbReference>
<dbReference type="GO" id="GO:0043161">
    <property type="term" value="P:proteasome-mediated ubiquitin-dependent protein catabolic process"/>
    <property type="evidence" value="ECO:0007669"/>
    <property type="project" value="TreeGrafter"/>
</dbReference>
<dbReference type="InterPro" id="IPR015940">
    <property type="entry name" value="UBA"/>
</dbReference>
<feature type="domain" description="UBA" evidence="1">
    <location>
        <begin position="155"/>
        <end position="195"/>
    </location>
</feature>
<sequence length="470" mass="52629">MDVYIKWFSSKDQPTIINVEPDATVADLKEEIAAQYDYDKSKIKLIFASKILTDDALVISLDNSESKPIVYYAPKKNLPGSKIIDDSKSTANNNNNIQSNVTLIQQINQPNQTSSQMTSQNTSTAEKVKTQNRINSNPSNPNNCDLYSDDMTKLMSSQELLKNLMEMGYTEEECLNAIELSGGHYQIAAEILLSGKDDTIQVIKQAALQMAEHLQEAQNNIREGKPIMMLVKGTNKGVNVHISPEEFNQYMRSKGHVNFDVNAQPNQMNAPGFIFPNQNTNFQHPLSFQNSGNLFPPQNLTMNQNHAFAGANLVVNPGMNQNYEFSGNNSTINTDIDNIKNGIIHSPQFTHSILAVVAKNPRLIEKVNENQPISISLNGEPTMIYIQPTALDKYIRTGSVPNVQSYTTVTENDEINISQKASEFYNKLPEEDKVKVMTLYREGNQIEMIMQCFNACQGDLAQTRELLQSM</sequence>
<name>A0A1J4KXU1_9EUKA</name>
<dbReference type="PANTHER" id="PTHR10621">
    <property type="entry name" value="UV EXCISION REPAIR PROTEIN RAD23"/>
    <property type="match status" value="1"/>
</dbReference>
<dbReference type="InterPro" id="IPR000626">
    <property type="entry name" value="Ubiquitin-like_dom"/>
</dbReference>
<dbReference type="Pfam" id="PF00627">
    <property type="entry name" value="UBA"/>
    <property type="match status" value="1"/>
</dbReference>
<evidence type="ECO:0008006" key="5">
    <source>
        <dbReference type="Google" id="ProtNLM"/>
    </source>
</evidence>
<accession>A0A1J4KXU1</accession>
<dbReference type="GO" id="GO:0070628">
    <property type="term" value="F:proteasome binding"/>
    <property type="evidence" value="ECO:0007669"/>
    <property type="project" value="TreeGrafter"/>
</dbReference>
<dbReference type="GO" id="GO:0043130">
    <property type="term" value="F:ubiquitin binding"/>
    <property type="evidence" value="ECO:0007669"/>
    <property type="project" value="TreeGrafter"/>
</dbReference>
<dbReference type="GeneID" id="94848823"/>
<dbReference type="SUPFAM" id="SSF46934">
    <property type="entry name" value="UBA-like"/>
    <property type="match status" value="1"/>
</dbReference>
<evidence type="ECO:0000259" key="1">
    <source>
        <dbReference type="PROSITE" id="PS50030"/>
    </source>
</evidence>
<dbReference type="PROSITE" id="PS50030">
    <property type="entry name" value="UBA"/>
    <property type="match status" value="1"/>
</dbReference>
<dbReference type="Gene3D" id="3.10.20.90">
    <property type="entry name" value="Phosphatidylinositol 3-kinase Catalytic Subunit, Chain A, domain 1"/>
    <property type="match status" value="1"/>
</dbReference>
<gene>
    <name evidence="3" type="ORF">TRFO_42073</name>
</gene>
<dbReference type="VEuPathDB" id="TrichDB:TRFO_42073"/>
<dbReference type="GO" id="GO:0031593">
    <property type="term" value="F:polyubiquitin modification-dependent protein binding"/>
    <property type="evidence" value="ECO:0007669"/>
    <property type="project" value="TreeGrafter"/>
</dbReference>
<dbReference type="RefSeq" id="XP_068369209.1">
    <property type="nucleotide sequence ID" value="XM_068514119.1"/>
</dbReference>
<evidence type="ECO:0000313" key="4">
    <source>
        <dbReference type="Proteomes" id="UP000179807"/>
    </source>
</evidence>
<proteinExistence type="predicted"/>
<dbReference type="InterPro" id="IPR029071">
    <property type="entry name" value="Ubiquitin-like_domsf"/>
</dbReference>
<feature type="domain" description="Ubiquitin-like" evidence="2">
    <location>
        <begin position="1"/>
        <end position="69"/>
    </location>
</feature>
<dbReference type="GO" id="GO:0005829">
    <property type="term" value="C:cytosol"/>
    <property type="evidence" value="ECO:0007669"/>
    <property type="project" value="TreeGrafter"/>
</dbReference>
<reference evidence="3" key="1">
    <citation type="submission" date="2016-10" db="EMBL/GenBank/DDBJ databases">
        <authorList>
            <person name="Benchimol M."/>
            <person name="Almeida L.G."/>
            <person name="Vasconcelos A.T."/>
            <person name="Perreira-Neves A."/>
            <person name="Rosa I.A."/>
            <person name="Tasca T."/>
            <person name="Bogo M.R."/>
            <person name="de Souza W."/>
        </authorList>
    </citation>
    <scope>NUCLEOTIDE SEQUENCE [LARGE SCALE GENOMIC DNA]</scope>
    <source>
        <strain evidence="3">K</strain>
    </source>
</reference>
<dbReference type="GO" id="GO:0005654">
    <property type="term" value="C:nucleoplasm"/>
    <property type="evidence" value="ECO:0007669"/>
    <property type="project" value="TreeGrafter"/>
</dbReference>
<organism evidence="3 4">
    <name type="scientific">Tritrichomonas foetus</name>
    <dbReference type="NCBI Taxonomy" id="1144522"/>
    <lineage>
        <taxon>Eukaryota</taxon>
        <taxon>Metamonada</taxon>
        <taxon>Parabasalia</taxon>
        <taxon>Tritrichomonadida</taxon>
        <taxon>Tritrichomonadidae</taxon>
        <taxon>Tritrichomonas</taxon>
    </lineage>
</organism>
<keyword evidence="4" id="KW-1185">Reference proteome</keyword>
<protein>
    <recommendedName>
        <fullName evidence="5">UBA domain-containing protein</fullName>
    </recommendedName>
</protein>
<dbReference type="SUPFAM" id="SSF54236">
    <property type="entry name" value="Ubiquitin-like"/>
    <property type="match status" value="1"/>
</dbReference>
<dbReference type="Gene3D" id="1.10.8.10">
    <property type="entry name" value="DNA helicase RuvA subunit, C-terminal domain"/>
    <property type="match status" value="1"/>
</dbReference>
<dbReference type="PANTHER" id="PTHR10621:SF0">
    <property type="entry name" value="UV EXCISION REPAIR PROTEIN RAD23"/>
    <property type="match status" value="1"/>
</dbReference>
<evidence type="ECO:0000259" key="2">
    <source>
        <dbReference type="PROSITE" id="PS50053"/>
    </source>
</evidence>
<dbReference type="Pfam" id="PF00240">
    <property type="entry name" value="ubiquitin"/>
    <property type="match status" value="1"/>
</dbReference>
<dbReference type="InterPro" id="IPR009060">
    <property type="entry name" value="UBA-like_sf"/>
</dbReference>
<dbReference type="SMART" id="SM00165">
    <property type="entry name" value="UBA"/>
    <property type="match status" value="1"/>
</dbReference>
<comment type="caution">
    <text evidence="3">The sequence shown here is derived from an EMBL/GenBank/DDBJ whole genome shotgun (WGS) entry which is preliminary data.</text>
</comment>
<evidence type="ECO:0000313" key="3">
    <source>
        <dbReference type="EMBL" id="OHT16073.1"/>
    </source>
</evidence>
<dbReference type="AlphaFoldDB" id="A0A1J4KXU1"/>
<dbReference type="EMBL" id="MLAK01000151">
    <property type="protein sequence ID" value="OHT16073.1"/>
    <property type="molecule type" value="Genomic_DNA"/>
</dbReference>
<dbReference type="Proteomes" id="UP000179807">
    <property type="component" value="Unassembled WGS sequence"/>
</dbReference>